<sequence>MCSLFVFLPLLCCAVLYPRSSIFPYILVISCAISPSSLASDHPGDQHGQCHSTWSEIPH</sequence>
<evidence type="ECO:0000256" key="1">
    <source>
        <dbReference type="SAM" id="MobiDB-lite"/>
    </source>
</evidence>
<name>A0A0C3A8X2_9AGAM</name>
<reference evidence="4" key="2">
    <citation type="submission" date="2015-01" db="EMBL/GenBank/DDBJ databases">
        <title>Evolutionary Origins and Diversification of the Mycorrhizal Mutualists.</title>
        <authorList>
            <consortium name="DOE Joint Genome Institute"/>
            <consortium name="Mycorrhizal Genomics Consortium"/>
            <person name="Kohler A."/>
            <person name="Kuo A."/>
            <person name="Nagy L.G."/>
            <person name="Floudas D."/>
            <person name="Copeland A."/>
            <person name="Barry K.W."/>
            <person name="Cichocki N."/>
            <person name="Veneault-Fourrey C."/>
            <person name="LaButti K."/>
            <person name="Lindquist E.A."/>
            <person name="Lipzen A."/>
            <person name="Lundell T."/>
            <person name="Morin E."/>
            <person name="Murat C."/>
            <person name="Riley R."/>
            <person name="Ohm R."/>
            <person name="Sun H."/>
            <person name="Tunlid A."/>
            <person name="Henrissat B."/>
            <person name="Grigoriev I.V."/>
            <person name="Hibbett D.S."/>
            <person name="Martin F."/>
        </authorList>
    </citation>
    <scope>NUCLEOTIDE SEQUENCE [LARGE SCALE GENOMIC DNA]</scope>
    <source>
        <strain evidence="4">Foug A</strain>
    </source>
</reference>
<dbReference type="InParanoid" id="A0A0C3A8X2"/>
<feature type="chain" id="PRO_5002160921" evidence="2">
    <location>
        <begin position="23"/>
        <end position="59"/>
    </location>
</feature>
<feature type="signal peptide" evidence="2">
    <location>
        <begin position="1"/>
        <end position="22"/>
    </location>
</feature>
<protein>
    <submittedName>
        <fullName evidence="3">Uncharacterized protein</fullName>
    </submittedName>
</protein>
<reference evidence="3 4" key="1">
    <citation type="submission" date="2014-04" db="EMBL/GenBank/DDBJ databases">
        <authorList>
            <consortium name="DOE Joint Genome Institute"/>
            <person name="Kuo A."/>
            <person name="Kohler A."/>
            <person name="Nagy L.G."/>
            <person name="Floudas D."/>
            <person name="Copeland A."/>
            <person name="Barry K.W."/>
            <person name="Cichocki N."/>
            <person name="Veneault-Fourrey C."/>
            <person name="LaButti K."/>
            <person name="Lindquist E.A."/>
            <person name="Lipzen A."/>
            <person name="Lundell T."/>
            <person name="Morin E."/>
            <person name="Murat C."/>
            <person name="Sun H."/>
            <person name="Tunlid A."/>
            <person name="Henrissat B."/>
            <person name="Grigoriev I.V."/>
            <person name="Hibbett D.S."/>
            <person name="Martin F."/>
            <person name="Nordberg H.P."/>
            <person name="Cantor M.N."/>
            <person name="Hua S.X."/>
        </authorList>
    </citation>
    <scope>NUCLEOTIDE SEQUENCE [LARGE SCALE GENOMIC DNA]</scope>
    <source>
        <strain evidence="3 4">Foug A</strain>
    </source>
</reference>
<gene>
    <name evidence="3" type="ORF">SCLCIDRAFT_510418</name>
</gene>
<proteinExistence type="predicted"/>
<dbReference type="EMBL" id="KN822005">
    <property type="protein sequence ID" value="KIM70148.1"/>
    <property type="molecule type" value="Genomic_DNA"/>
</dbReference>
<keyword evidence="4" id="KW-1185">Reference proteome</keyword>
<evidence type="ECO:0000313" key="4">
    <source>
        <dbReference type="Proteomes" id="UP000053989"/>
    </source>
</evidence>
<feature type="compositionally biased region" description="Polar residues" evidence="1">
    <location>
        <begin position="49"/>
        <end position="59"/>
    </location>
</feature>
<dbReference type="Proteomes" id="UP000053989">
    <property type="component" value="Unassembled WGS sequence"/>
</dbReference>
<dbReference type="HOGENOM" id="CLU_2962194_0_0_1"/>
<feature type="region of interest" description="Disordered" evidence="1">
    <location>
        <begin position="38"/>
        <end position="59"/>
    </location>
</feature>
<evidence type="ECO:0000256" key="2">
    <source>
        <dbReference type="SAM" id="SignalP"/>
    </source>
</evidence>
<organism evidence="3 4">
    <name type="scientific">Scleroderma citrinum Foug A</name>
    <dbReference type="NCBI Taxonomy" id="1036808"/>
    <lineage>
        <taxon>Eukaryota</taxon>
        <taxon>Fungi</taxon>
        <taxon>Dikarya</taxon>
        <taxon>Basidiomycota</taxon>
        <taxon>Agaricomycotina</taxon>
        <taxon>Agaricomycetes</taxon>
        <taxon>Agaricomycetidae</taxon>
        <taxon>Boletales</taxon>
        <taxon>Sclerodermatineae</taxon>
        <taxon>Sclerodermataceae</taxon>
        <taxon>Scleroderma</taxon>
    </lineage>
</organism>
<keyword evidence="2" id="KW-0732">Signal</keyword>
<accession>A0A0C3A8X2</accession>
<evidence type="ECO:0000313" key="3">
    <source>
        <dbReference type="EMBL" id="KIM70148.1"/>
    </source>
</evidence>
<dbReference type="AlphaFoldDB" id="A0A0C3A8X2"/>